<proteinExistence type="predicted"/>
<sequence>MIINHGGVLRKEYFVSYMNLIRNAMECSIEKARDITFQRLFRNNVKTLGETSYEEFLLAYEELQKSNY</sequence>
<dbReference type="OrthoDB" id="2737810at2"/>
<name>A0A1G8YJ63_9BACI</name>
<dbReference type="AlphaFoldDB" id="A0A1G8YJ63"/>
<dbReference type="Proteomes" id="UP000198694">
    <property type="component" value="Unassembled WGS sequence"/>
</dbReference>
<accession>A0A1G8YJ63</accession>
<dbReference type="EMBL" id="FNFL01000002">
    <property type="protein sequence ID" value="SDK02882.1"/>
    <property type="molecule type" value="Genomic_DNA"/>
</dbReference>
<protein>
    <submittedName>
        <fullName evidence="1">Uncharacterized protein</fullName>
    </submittedName>
</protein>
<evidence type="ECO:0000313" key="1">
    <source>
        <dbReference type="EMBL" id="SDK02882.1"/>
    </source>
</evidence>
<reference evidence="1 2" key="1">
    <citation type="submission" date="2016-10" db="EMBL/GenBank/DDBJ databases">
        <authorList>
            <person name="de Groot N.N."/>
        </authorList>
    </citation>
    <scope>NUCLEOTIDE SEQUENCE [LARGE SCALE GENOMIC DNA]</scope>
    <source>
        <strain evidence="1 2">CGMCC 1.6502</strain>
    </source>
</reference>
<keyword evidence="2" id="KW-1185">Reference proteome</keyword>
<evidence type="ECO:0000313" key="2">
    <source>
        <dbReference type="Proteomes" id="UP000198694"/>
    </source>
</evidence>
<organism evidence="1 2">
    <name type="scientific">Sediminibacillus albus</name>
    <dbReference type="NCBI Taxonomy" id="407036"/>
    <lineage>
        <taxon>Bacteria</taxon>
        <taxon>Bacillati</taxon>
        <taxon>Bacillota</taxon>
        <taxon>Bacilli</taxon>
        <taxon>Bacillales</taxon>
        <taxon>Bacillaceae</taxon>
        <taxon>Sediminibacillus</taxon>
    </lineage>
</organism>
<dbReference type="RefSeq" id="WP_093212926.1">
    <property type="nucleotide sequence ID" value="NZ_FNFL01000002.1"/>
</dbReference>
<gene>
    <name evidence="1" type="ORF">SAMN05216243_1653</name>
</gene>